<name>D1PUD5_9BACT</name>
<dbReference type="Pfam" id="PF00326">
    <property type="entry name" value="Peptidase_S9"/>
    <property type="match status" value="1"/>
</dbReference>
<dbReference type="EC" id="3.4.-.-" evidence="2"/>
<gene>
    <name evidence="2" type="ORF">HMPREF0645_0570</name>
</gene>
<keyword evidence="2" id="KW-0378">Hydrolase</keyword>
<feature type="domain" description="Peptidase S9 prolyl oligopeptidase catalytic" evidence="1">
    <location>
        <begin position="738"/>
        <end position="914"/>
    </location>
</feature>
<dbReference type="Proteomes" id="UP000003160">
    <property type="component" value="Unassembled WGS sequence"/>
</dbReference>
<dbReference type="GO" id="GO:0008236">
    <property type="term" value="F:serine-type peptidase activity"/>
    <property type="evidence" value="ECO:0007669"/>
    <property type="project" value="InterPro"/>
</dbReference>
<dbReference type="GO" id="GO:0008239">
    <property type="term" value="F:dipeptidyl-peptidase activity"/>
    <property type="evidence" value="ECO:0007669"/>
    <property type="project" value="TreeGrafter"/>
</dbReference>
<dbReference type="SUPFAM" id="SSF53474">
    <property type="entry name" value="alpha/beta-Hydrolases"/>
    <property type="match status" value="1"/>
</dbReference>
<dbReference type="RefSeq" id="WP_007174918.1">
    <property type="nucleotide sequence ID" value="NZ_GG704782.1"/>
</dbReference>
<reference evidence="2 3" key="1">
    <citation type="submission" date="2009-10" db="EMBL/GenBank/DDBJ databases">
        <authorList>
            <person name="Qin X."/>
            <person name="Bachman B."/>
            <person name="Battles P."/>
            <person name="Bell A."/>
            <person name="Bess C."/>
            <person name="Bickham C."/>
            <person name="Chaboub L."/>
            <person name="Chen D."/>
            <person name="Coyle M."/>
            <person name="Deiros D.R."/>
            <person name="Dinh H."/>
            <person name="Forbes L."/>
            <person name="Fowler G."/>
            <person name="Francisco L."/>
            <person name="Fu Q."/>
            <person name="Gubbala S."/>
            <person name="Hale W."/>
            <person name="Han Y."/>
            <person name="Hemphill L."/>
            <person name="Highlander S.K."/>
            <person name="Hirani K."/>
            <person name="Hogues M."/>
            <person name="Jackson L."/>
            <person name="Jakkamsetti A."/>
            <person name="Javaid M."/>
            <person name="Jiang H."/>
            <person name="Korchina V."/>
            <person name="Kovar C."/>
            <person name="Lara F."/>
            <person name="Lee S."/>
            <person name="Mata R."/>
            <person name="Mathew T."/>
            <person name="Moen C."/>
            <person name="Morales K."/>
            <person name="Munidasa M."/>
            <person name="Nazareth L."/>
            <person name="Ngo R."/>
            <person name="Nguyen L."/>
            <person name="Okwuonu G."/>
            <person name="Ongeri F."/>
            <person name="Patil S."/>
            <person name="Petrosino J."/>
            <person name="Pham C."/>
            <person name="Pham P."/>
            <person name="Pu L.-L."/>
            <person name="Puazo M."/>
            <person name="Raj R."/>
            <person name="Reid J."/>
            <person name="Rouhana J."/>
            <person name="Saada N."/>
            <person name="Shang Y."/>
            <person name="Simmons D."/>
            <person name="Thornton R."/>
            <person name="Warren J."/>
            <person name="Weissenberger G."/>
            <person name="Zhang J."/>
            <person name="Zhang L."/>
            <person name="Zhou C."/>
            <person name="Zhu D."/>
            <person name="Muzny D."/>
            <person name="Worley K."/>
            <person name="Gibbs R."/>
        </authorList>
    </citation>
    <scope>NUCLEOTIDE SEQUENCE [LARGE SCALE GENOMIC DNA]</scope>
    <source>
        <strain evidence="2 3">DSM 17361</strain>
    </source>
</reference>
<keyword evidence="3" id="KW-1185">Reference proteome</keyword>
<proteinExistence type="predicted"/>
<dbReference type="HOGENOM" id="CLU_014586_0_0_10"/>
<dbReference type="InterPro" id="IPR050278">
    <property type="entry name" value="Serine_Prot_S9B/DPPIV"/>
</dbReference>
<dbReference type="InterPro" id="IPR001375">
    <property type="entry name" value="Peptidase_S9_cat"/>
</dbReference>
<dbReference type="EMBL" id="ACKS01000025">
    <property type="protein sequence ID" value="EFA45047.1"/>
    <property type="molecule type" value="Genomic_DNA"/>
</dbReference>
<organism evidence="2 3">
    <name type="scientific">Hallella bergensis DSM 17361</name>
    <dbReference type="NCBI Taxonomy" id="585502"/>
    <lineage>
        <taxon>Bacteria</taxon>
        <taxon>Pseudomonadati</taxon>
        <taxon>Bacteroidota</taxon>
        <taxon>Bacteroidia</taxon>
        <taxon>Bacteroidales</taxon>
        <taxon>Prevotellaceae</taxon>
        <taxon>Hallella</taxon>
    </lineage>
</organism>
<sequence>MIKTVTAFQSLVSKLQRGADMWKKRISVRSLTVGMCLLGSFPLFAQKKPLDHDVYDGWQRIAVPALSPDGTFLSYQINPQEGDGTLYIRNNKRKKTITVARGYKAQLTDKGLYAVCLVKPLFKQTRQAKIKKKKADDMPMDSLAIINLQTGNIKRFAHVRSYELGKYADRAVAFSVKDTTLIPKKDRKKKDVGYPTLIYHFATGKTDTLRHVDRYAMNKQGTVLAYVSQYKKNNTTLRAYDILSGKSVLIGDTLAYYSLPKFNETGTQMLYLQSADTLSSGSKHCSLHRYTLGQDGAEKLAEPTPGGCPDGWGINENSQPTFSQNGKNIFVGIAPYIAPDDTTLHSFETASLDIWNWDAPMLPPAEKANLKELKKKNCLTVYNNGRLIPMTTSMYDRIRFVDRGNADYVLSLDRTGNMVETQWSYQTSVNVSLVELSTGKRISVVKGQVTNVTASPGAKYVAWFDLTSSQWMAYDVATGRTRNLTAGMKVNFWDEEDDHPMLKEPYGEAGWTAGDRALLVYDQYDLWRIPMNGGKPVCLTKGKGRENNRVYRFLNLKDSDDPIAIAPSETMLLTVFDKISKKNGFSKTNLSGNLKDLTLEGWAQSVVRKARNSNTYAYLRGNFDHPNDLYVTTNDFATQQKLTSINPQQKDYNWGTVELVHWNAFDGTRLDGLLYKPEDFDAGKKYPVMIYFYEKNSDGLYKYIEPQPSWSIINIAFYTSRGYLVFVPDIVYKAGLPGESAYNCIVSGAQQLARKPWVDAGNMAIQGQSWGGYQVAYLITRTNMFKAAGAGAPVSNMTSAFGGIRWGSGNSRQGQYEEGQSRIGHNLWEAPELYISNSALFKLPNVETPVLIMHNDADGAVPWYQGIEMFMGLRRLGKPAWLLQYNKEEHNLKERRNRKDLSIRLQQFFDYELKGAPQPAWMKTGLPILRKGQYYGYEKAE</sequence>
<evidence type="ECO:0000313" key="2">
    <source>
        <dbReference type="EMBL" id="EFA45047.1"/>
    </source>
</evidence>
<protein>
    <submittedName>
        <fullName evidence="2">Peptidase, S9A/B/C family, catalytic domain protein</fullName>
        <ecNumber evidence="2">3.4.-.-</ecNumber>
    </submittedName>
</protein>
<dbReference type="GO" id="GO:0006508">
    <property type="term" value="P:proteolysis"/>
    <property type="evidence" value="ECO:0007669"/>
    <property type="project" value="InterPro"/>
</dbReference>
<evidence type="ECO:0000313" key="3">
    <source>
        <dbReference type="Proteomes" id="UP000003160"/>
    </source>
</evidence>
<dbReference type="eggNOG" id="COG1506">
    <property type="taxonomic scope" value="Bacteria"/>
</dbReference>
<dbReference type="SUPFAM" id="SSF82171">
    <property type="entry name" value="DPP6 N-terminal domain-like"/>
    <property type="match status" value="1"/>
</dbReference>
<evidence type="ECO:0000259" key="1">
    <source>
        <dbReference type="Pfam" id="PF00326"/>
    </source>
</evidence>
<dbReference type="AlphaFoldDB" id="D1PUD5"/>
<comment type="caution">
    <text evidence="2">The sequence shown here is derived from an EMBL/GenBank/DDBJ whole genome shotgun (WGS) entry which is preliminary data.</text>
</comment>
<accession>D1PUD5</accession>
<dbReference type="InterPro" id="IPR029058">
    <property type="entry name" value="AB_hydrolase_fold"/>
</dbReference>
<dbReference type="OrthoDB" id="9812921at2"/>
<dbReference type="PANTHER" id="PTHR11731">
    <property type="entry name" value="PROTEASE FAMILY S9B,C DIPEPTIDYL-PEPTIDASE IV-RELATED"/>
    <property type="match status" value="1"/>
</dbReference>
<dbReference type="Gene3D" id="3.40.50.1820">
    <property type="entry name" value="alpha/beta hydrolase"/>
    <property type="match status" value="1"/>
</dbReference>
<dbReference type="PANTHER" id="PTHR11731:SF193">
    <property type="entry name" value="DIPEPTIDYL PEPTIDASE 9"/>
    <property type="match status" value="1"/>
</dbReference>